<name>A0A8J2NVH6_9HEXA</name>
<dbReference type="AlphaFoldDB" id="A0A8J2NVH6"/>
<reference evidence="1" key="1">
    <citation type="submission" date="2021-06" db="EMBL/GenBank/DDBJ databases">
        <authorList>
            <person name="Hodson N. C."/>
            <person name="Mongue J. A."/>
            <person name="Jaron S. K."/>
        </authorList>
    </citation>
    <scope>NUCLEOTIDE SEQUENCE</scope>
</reference>
<keyword evidence="2" id="KW-1185">Reference proteome</keyword>
<evidence type="ECO:0000313" key="1">
    <source>
        <dbReference type="EMBL" id="CAG7721893.1"/>
    </source>
</evidence>
<sequence>MERWTSWDYTAINSLVALVRGMKKIDISLIFYNCSHQWTKAFEAAGLKNPPCCEDSGQLSEFLANT</sequence>
<gene>
    <name evidence="1" type="ORF">AFUS01_LOCUS11079</name>
</gene>
<dbReference type="EMBL" id="CAJVCH010084145">
    <property type="protein sequence ID" value="CAG7721893.1"/>
    <property type="molecule type" value="Genomic_DNA"/>
</dbReference>
<feature type="non-terminal residue" evidence="1">
    <location>
        <position position="66"/>
    </location>
</feature>
<protein>
    <submittedName>
        <fullName evidence="1">Uncharacterized protein</fullName>
    </submittedName>
</protein>
<dbReference type="Proteomes" id="UP000708208">
    <property type="component" value="Unassembled WGS sequence"/>
</dbReference>
<evidence type="ECO:0000313" key="2">
    <source>
        <dbReference type="Proteomes" id="UP000708208"/>
    </source>
</evidence>
<proteinExistence type="predicted"/>
<comment type="caution">
    <text evidence="1">The sequence shown here is derived from an EMBL/GenBank/DDBJ whole genome shotgun (WGS) entry which is preliminary data.</text>
</comment>
<accession>A0A8J2NVH6</accession>
<organism evidence="1 2">
    <name type="scientific">Allacma fusca</name>
    <dbReference type="NCBI Taxonomy" id="39272"/>
    <lineage>
        <taxon>Eukaryota</taxon>
        <taxon>Metazoa</taxon>
        <taxon>Ecdysozoa</taxon>
        <taxon>Arthropoda</taxon>
        <taxon>Hexapoda</taxon>
        <taxon>Collembola</taxon>
        <taxon>Symphypleona</taxon>
        <taxon>Sminthuridae</taxon>
        <taxon>Allacma</taxon>
    </lineage>
</organism>